<organism evidence="1 2">
    <name type="scientific">Dendrolimus kikuchii</name>
    <dbReference type="NCBI Taxonomy" id="765133"/>
    <lineage>
        <taxon>Eukaryota</taxon>
        <taxon>Metazoa</taxon>
        <taxon>Ecdysozoa</taxon>
        <taxon>Arthropoda</taxon>
        <taxon>Hexapoda</taxon>
        <taxon>Insecta</taxon>
        <taxon>Pterygota</taxon>
        <taxon>Neoptera</taxon>
        <taxon>Endopterygota</taxon>
        <taxon>Lepidoptera</taxon>
        <taxon>Glossata</taxon>
        <taxon>Ditrysia</taxon>
        <taxon>Bombycoidea</taxon>
        <taxon>Lasiocampidae</taxon>
        <taxon>Dendrolimus</taxon>
    </lineage>
</organism>
<reference evidence="1 2" key="1">
    <citation type="journal article" date="2021" name="Front. Genet.">
        <title>Chromosome-Level Genome Assembly Reveals Significant Gene Expansion in the Toll and IMD Signaling Pathways of Dendrolimus kikuchii.</title>
        <authorList>
            <person name="Zhou J."/>
            <person name="Wu P."/>
            <person name="Xiong Z."/>
            <person name="Liu N."/>
            <person name="Zhao N."/>
            <person name="Ji M."/>
            <person name="Qiu Y."/>
            <person name="Yang B."/>
        </authorList>
    </citation>
    <scope>NUCLEOTIDE SEQUENCE [LARGE SCALE GENOMIC DNA]</scope>
    <source>
        <strain evidence="1">Ann1</strain>
    </source>
</reference>
<gene>
    <name evidence="1" type="ORF">K1T71_002990</name>
</gene>
<comment type="caution">
    <text evidence="1">The sequence shown here is derived from an EMBL/GenBank/DDBJ whole genome shotgun (WGS) entry which is preliminary data.</text>
</comment>
<keyword evidence="2" id="KW-1185">Reference proteome</keyword>
<dbReference type="EMBL" id="CM034391">
    <property type="protein sequence ID" value="KAJ0180905.1"/>
    <property type="molecule type" value="Genomic_DNA"/>
</dbReference>
<dbReference type="Proteomes" id="UP000824533">
    <property type="component" value="Linkage Group LG05"/>
</dbReference>
<evidence type="ECO:0000313" key="1">
    <source>
        <dbReference type="EMBL" id="KAJ0180905.1"/>
    </source>
</evidence>
<protein>
    <submittedName>
        <fullName evidence="1">Uncharacterized protein</fullName>
    </submittedName>
</protein>
<name>A0ACC1DAQ1_9NEOP</name>
<proteinExistence type="predicted"/>
<evidence type="ECO:0000313" key="2">
    <source>
        <dbReference type="Proteomes" id="UP000824533"/>
    </source>
</evidence>
<sequence>MPYLHVEIVQKPISSASKHLIIESVRTFMSRYVSLSPGATIKASSLEENLDLKEHVECIKLCDIDYNTEIRATNVQFKYHVVKLNGVGSEIDTMTDTSTGEEFSVAQMWALPARDFHGLWESLVYDSNLKEDTVRFVETAFEFADHGVDPNIVAWNRVVLLHGPPGTGKTSFCRALAQKLAVRFDDRFPRARLIEINAHGLFSKWFAESGKLVARLFEHITEIVEDRQLLLCVLIDEVESLAHARRSALAGVEPSDSIRAVNALLTQLDRLRFYPNTLVLTTSNVTGAIDLAFIDRADIKQHIGLPSDRAAYEILRSCCEELKDRGLLLAGGALFALPLLESWSFAKSASSHDSLKLWEVAQKAAAGGASGRALRRLPLRAMARLAHRPPTLLEFVNAMQSALDASLVDAADMDKDPMVRTEAGQSIPNGH</sequence>
<accession>A0ACC1DAQ1</accession>